<keyword evidence="3" id="KW-1185">Reference proteome</keyword>
<proteinExistence type="predicted"/>
<name>A0AAX1JEC5_9MYCO</name>
<organism evidence="2 4">
    <name type="scientific">Mycobacterium kubicae</name>
    <dbReference type="NCBI Taxonomy" id="120959"/>
    <lineage>
        <taxon>Bacteria</taxon>
        <taxon>Bacillati</taxon>
        <taxon>Actinomycetota</taxon>
        <taxon>Actinomycetes</taxon>
        <taxon>Mycobacteriales</taxon>
        <taxon>Mycobacteriaceae</taxon>
        <taxon>Mycobacterium</taxon>
        <taxon>Mycobacterium simiae complex</taxon>
    </lineage>
</organism>
<reference evidence="1 3" key="1">
    <citation type="journal article" date="2019" name="Emerg. Microbes Infect.">
        <title>Comprehensive subspecies identification of 175 nontuberculous mycobacteria species based on 7547 genomic profiles.</title>
        <authorList>
            <person name="Matsumoto Y."/>
            <person name="Kinjo T."/>
            <person name="Motooka D."/>
            <person name="Nabeya D."/>
            <person name="Jung N."/>
            <person name="Uechi K."/>
            <person name="Horii T."/>
            <person name="Iida T."/>
            <person name="Fujita J."/>
            <person name="Nakamura S."/>
        </authorList>
    </citation>
    <scope>NUCLEOTIDE SEQUENCE [LARGE SCALE GENOMIC DNA]</scope>
    <source>
        <strain evidence="1 3">JCM 13573</strain>
    </source>
</reference>
<accession>A0AAX1JEC5</accession>
<evidence type="ECO:0000313" key="1">
    <source>
        <dbReference type="EMBL" id="GFG63429.1"/>
    </source>
</evidence>
<dbReference type="EMBL" id="BLKU01000002">
    <property type="protein sequence ID" value="GFG63429.1"/>
    <property type="molecule type" value="Genomic_DNA"/>
</dbReference>
<dbReference type="EMBL" id="CP065047">
    <property type="protein sequence ID" value="QPI38730.1"/>
    <property type="molecule type" value="Genomic_DNA"/>
</dbReference>
<dbReference type="Proteomes" id="UP000465306">
    <property type="component" value="Unassembled WGS sequence"/>
</dbReference>
<dbReference type="Pfam" id="PF10698">
    <property type="entry name" value="DUF2505"/>
    <property type="match status" value="1"/>
</dbReference>
<dbReference type="KEGG" id="mku:I2456_04155"/>
<dbReference type="RefSeq" id="WP_085075049.1">
    <property type="nucleotide sequence ID" value="NZ_BLKU01000002.1"/>
</dbReference>
<dbReference type="InterPro" id="IPR019639">
    <property type="entry name" value="DUF2505"/>
</dbReference>
<evidence type="ECO:0000313" key="3">
    <source>
        <dbReference type="Proteomes" id="UP000465306"/>
    </source>
</evidence>
<protein>
    <submittedName>
        <fullName evidence="2">DUF2505 domain-containing protein</fullName>
    </submittedName>
</protein>
<evidence type="ECO:0000313" key="4">
    <source>
        <dbReference type="Proteomes" id="UP000663583"/>
    </source>
</evidence>
<dbReference type="Proteomes" id="UP000663583">
    <property type="component" value="Chromosome"/>
</dbReference>
<reference evidence="2" key="3">
    <citation type="submission" date="2020-11" db="EMBL/GenBank/DDBJ databases">
        <title>Intraspecies plasmid and genomic variation of Mycobacterium kubicae revealed by the complete genome sequences of two clinical isolates.</title>
        <authorList>
            <person name="Hendrix J.R."/>
            <person name="Epperson L.E."/>
            <person name="Honda J.R."/>
            <person name="Strong M."/>
        </authorList>
    </citation>
    <scope>NUCLEOTIDE SEQUENCE</scope>
    <source>
        <strain evidence="2">JCM 13573</strain>
    </source>
</reference>
<gene>
    <name evidence="2" type="ORF">I2456_04155</name>
    <name evidence="1" type="ORF">MKUB_09190</name>
</gene>
<reference evidence="1" key="2">
    <citation type="submission" date="2020-02" db="EMBL/GenBank/DDBJ databases">
        <authorList>
            <person name="Matsumoto Y."/>
            <person name="Kinjo T."/>
            <person name="Motooka D."/>
            <person name="Nabeya D."/>
            <person name="Jung N."/>
            <person name="Uechi K."/>
            <person name="Horii T."/>
            <person name="Iida T."/>
            <person name="Fujita J."/>
            <person name="Nakamura S."/>
        </authorList>
    </citation>
    <scope>NUCLEOTIDE SEQUENCE</scope>
    <source>
        <strain evidence="1">JCM 13573</strain>
    </source>
</reference>
<evidence type="ECO:0000313" key="2">
    <source>
        <dbReference type="EMBL" id="QPI38730.1"/>
    </source>
</evidence>
<sequence>MPRSFDMSADYDGSVEQVHRAFHDPDYWKGRLAETPVDIATIESLRLGGESGDDDTIEVVTLQTVCSHNLPGLVTQLHRGDLCVRREEIWGPVTDGIATASIKGSIVDAPVSLSGTAVLAPVAESGGSRMTLQLSIHVRIPLIGGKLESLIGNELGQLVTIEQRFTTHWVANNV</sequence>
<dbReference type="AlphaFoldDB" id="A0AAX1JEC5"/>